<evidence type="ECO:0000256" key="12">
    <source>
        <dbReference type="ARBA" id="ARBA00047353"/>
    </source>
</evidence>
<evidence type="ECO:0000256" key="8">
    <source>
        <dbReference type="ARBA" id="ARBA00022824"/>
    </source>
</evidence>
<evidence type="ECO:0000256" key="6">
    <source>
        <dbReference type="ARBA" id="ARBA00022679"/>
    </source>
</evidence>
<feature type="compositionally biased region" description="Basic and acidic residues" evidence="13">
    <location>
        <begin position="1"/>
        <end position="23"/>
    </location>
</feature>
<dbReference type="GO" id="GO:0045547">
    <property type="term" value="F:ditrans,polycis-polyprenyl diphosphate synthase [(2E,6E)-farnesyl diphosphate specific] activity"/>
    <property type="evidence" value="ECO:0007669"/>
    <property type="project" value="UniProtKB-EC"/>
</dbReference>
<evidence type="ECO:0000256" key="14">
    <source>
        <dbReference type="SAM" id="Phobius"/>
    </source>
</evidence>
<dbReference type="EC" id="2.5.1.87" evidence="5"/>
<evidence type="ECO:0000313" key="15">
    <source>
        <dbReference type="EMBL" id="ANZ74376.1"/>
    </source>
</evidence>
<keyword evidence="8" id="KW-0256">Endoplasmic reticulum</keyword>
<dbReference type="GO" id="GO:1904423">
    <property type="term" value="C:dehydrodolichyl diphosphate synthase complex"/>
    <property type="evidence" value="ECO:0007669"/>
    <property type="project" value="InterPro"/>
</dbReference>
<keyword evidence="7 14" id="KW-0812">Transmembrane</keyword>
<dbReference type="UniPathway" id="UPA00378"/>
<comment type="similarity">
    <text evidence="4">Belongs to the UPP synthase family.</text>
</comment>
<feature type="region of interest" description="Disordered" evidence="13">
    <location>
        <begin position="1"/>
        <end position="36"/>
    </location>
</feature>
<name>A0A1B2J8R0_PICPA</name>
<evidence type="ECO:0000256" key="1">
    <source>
        <dbReference type="ARBA" id="ARBA00001946"/>
    </source>
</evidence>
<comment type="catalytic activity">
    <reaction evidence="12">
        <text>n isopentenyl diphosphate + (2E,6E)-farnesyl diphosphate = a di-trans,poly-cis-polyprenyl diphosphate + n diphosphate</text>
        <dbReference type="Rhea" id="RHEA:53008"/>
        <dbReference type="Rhea" id="RHEA-COMP:19494"/>
        <dbReference type="ChEBI" id="CHEBI:33019"/>
        <dbReference type="ChEBI" id="CHEBI:128769"/>
        <dbReference type="ChEBI" id="CHEBI:136960"/>
        <dbReference type="ChEBI" id="CHEBI:175763"/>
        <dbReference type="EC" id="2.5.1.87"/>
    </reaction>
</comment>
<dbReference type="Proteomes" id="UP000094565">
    <property type="component" value="Chromosome 1"/>
</dbReference>
<comment type="pathway">
    <text evidence="3">Protein modification; protein glycosylation.</text>
</comment>
<comment type="subcellular location">
    <subcellularLocation>
        <location evidence="2">Endoplasmic reticulum membrane</location>
    </subcellularLocation>
</comment>
<sequence>MPIEQDYSKTEHGTQPVESDHQDLNGTPTLPSFTAKNSSQTVNTLWRTLITPNSPNVTPNSSYYELISFYVYHGLLVLLYFNIFIFGLITFSINRTKLWFFELAYNPSKSPSVISADIGKLNKIPKRVSVILNLKPEETENGGISGLISDSSEVCAWVVASGIKYLSIYEYGGELKNNIPELRRSVYKKLAVYYGTDNVPTFSIKVPHANAIYYGASDQDIDQQRYKNTAHKPILQIVLLSNVDGRATIVDLTKVMADLTTTNEISPKDITVKFIDDELKQLVGEEPDLLILFQPYLNLQSYPPWHIRLCEIYWEPDNDAVTYPVYLRALQKFSTCKVNVGK</sequence>
<evidence type="ECO:0000256" key="4">
    <source>
        <dbReference type="ARBA" id="ARBA00005432"/>
    </source>
</evidence>
<accession>A0A1B2J8R0</accession>
<keyword evidence="11 14" id="KW-0472">Membrane</keyword>
<evidence type="ECO:0000256" key="10">
    <source>
        <dbReference type="ARBA" id="ARBA00022989"/>
    </source>
</evidence>
<reference evidence="15 16" key="1">
    <citation type="submission" date="2016-02" db="EMBL/GenBank/DDBJ databases">
        <title>Comparative genomic and transcriptomic foundation for Pichia pastoris.</title>
        <authorList>
            <person name="Love K.R."/>
            <person name="Shah K.A."/>
            <person name="Whittaker C.A."/>
            <person name="Wu J."/>
            <person name="Bartlett M.C."/>
            <person name="Ma D."/>
            <person name="Leeson R.L."/>
            <person name="Priest M."/>
            <person name="Young S.K."/>
            <person name="Love J.C."/>
        </authorList>
    </citation>
    <scope>NUCLEOTIDE SEQUENCE [LARGE SCALE GENOMIC DNA]</scope>
    <source>
        <strain evidence="15 16">ATCC 28485</strain>
    </source>
</reference>
<dbReference type="GO" id="GO:0005789">
    <property type="term" value="C:endoplasmic reticulum membrane"/>
    <property type="evidence" value="ECO:0007669"/>
    <property type="project" value="UniProtKB-SubCell"/>
</dbReference>
<dbReference type="SUPFAM" id="SSF64005">
    <property type="entry name" value="Undecaprenyl diphosphate synthase"/>
    <property type="match status" value="1"/>
</dbReference>
<feature type="compositionally biased region" description="Polar residues" evidence="13">
    <location>
        <begin position="24"/>
        <end position="36"/>
    </location>
</feature>
<dbReference type="EMBL" id="CP014584">
    <property type="protein sequence ID" value="ANZ74376.1"/>
    <property type="molecule type" value="Genomic_DNA"/>
</dbReference>
<organism evidence="15 16">
    <name type="scientific">Komagataella pastoris</name>
    <name type="common">Yeast</name>
    <name type="synonym">Pichia pastoris</name>
    <dbReference type="NCBI Taxonomy" id="4922"/>
    <lineage>
        <taxon>Eukaryota</taxon>
        <taxon>Fungi</taxon>
        <taxon>Dikarya</taxon>
        <taxon>Ascomycota</taxon>
        <taxon>Saccharomycotina</taxon>
        <taxon>Pichiomycetes</taxon>
        <taxon>Pichiales</taxon>
        <taxon>Pichiaceae</taxon>
        <taxon>Komagataella</taxon>
    </lineage>
</organism>
<evidence type="ECO:0000256" key="5">
    <source>
        <dbReference type="ARBA" id="ARBA00012596"/>
    </source>
</evidence>
<proteinExistence type="inferred from homology"/>
<dbReference type="OrthoDB" id="19639at2759"/>
<dbReference type="InterPro" id="IPR036424">
    <property type="entry name" value="UPP_synth-like_sf"/>
</dbReference>
<dbReference type="Gene3D" id="3.40.1180.10">
    <property type="entry name" value="Decaprenyl diphosphate synthase-like"/>
    <property type="match status" value="1"/>
</dbReference>
<dbReference type="PANTHER" id="PTHR21528">
    <property type="entry name" value="DEHYDRODOLICHYL DIPHOSPHATE SYNTHASE COMPLEX SUBUNIT NUS1"/>
    <property type="match status" value="1"/>
</dbReference>
<keyword evidence="6" id="KW-0808">Transferase</keyword>
<evidence type="ECO:0000313" key="16">
    <source>
        <dbReference type="Proteomes" id="UP000094565"/>
    </source>
</evidence>
<dbReference type="PANTHER" id="PTHR21528:SF0">
    <property type="entry name" value="DEHYDRODOLICHYL DIPHOSPHATE SYNTHASE COMPLEX SUBUNIT NUS1"/>
    <property type="match status" value="1"/>
</dbReference>
<dbReference type="AlphaFoldDB" id="A0A1B2J8R0"/>
<evidence type="ECO:0000256" key="13">
    <source>
        <dbReference type="SAM" id="MobiDB-lite"/>
    </source>
</evidence>
<evidence type="ECO:0000256" key="11">
    <source>
        <dbReference type="ARBA" id="ARBA00023136"/>
    </source>
</evidence>
<keyword evidence="9" id="KW-0460">Magnesium</keyword>
<evidence type="ECO:0000256" key="9">
    <source>
        <dbReference type="ARBA" id="ARBA00022842"/>
    </source>
</evidence>
<keyword evidence="10 14" id="KW-1133">Transmembrane helix</keyword>
<keyword evidence="16" id="KW-1185">Reference proteome</keyword>
<evidence type="ECO:0000256" key="3">
    <source>
        <dbReference type="ARBA" id="ARBA00004922"/>
    </source>
</evidence>
<dbReference type="InterPro" id="IPR038887">
    <property type="entry name" value="Nus1/NgBR"/>
</dbReference>
<gene>
    <name evidence="15" type="primary">NUS1</name>
    <name evidence="15" type="ORF">ATY40_BA7501234</name>
</gene>
<evidence type="ECO:0000256" key="2">
    <source>
        <dbReference type="ARBA" id="ARBA00004586"/>
    </source>
</evidence>
<comment type="cofactor">
    <cofactor evidence="1">
        <name>Mg(2+)</name>
        <dbReference type="ChEBI" id="CHEBI:18420"/>
    </cofactor>
</comment>
<feature type="transmembrane region" description="Helical" evidence="14">
    <location>
        <begin position="69"/>
        <end position="91"/>
    </location>
</feature>
<protein>
    <recommendedName>
        <fullName evidence="5">ditrans,polycis-polyprenyl diphosphate synthase [(2E,6E)-farnesyldiphosphate specific]</fullName>
        <ecNumber evidence="5">2.5.1.87</ecNumber>
    </recommendedName>
</protein>
<evidence type="ECO:0000256" key="7">
    <source>
        <dbReference type="ARBA" id="ARBA00022692"/>
    </source>
</evidence>